<dbReference type="AlphaFoldDB" id="A0A5B7J2A2"/>
<keyword evidence="3" id="KW-1185">Reference proteome</keyword>
<dbReference type="EMBL" id="VSRR010085957">
    <property type="protein sequence ID" value="MPC90900.1"/>
    <property type="molecule type" value="Genomic_DNA"/>
</dbReference>
<protein>
    <submittedName>
        <fullName evidence="2">Uncharacterized protein</fullName>
    </submittedName>
</protein>
<accession>A0A5B7J2A2</accession>
<organism evidence="2 3">
    <name type="scientific">Portunus trituberculatus</name>
    <name type="common">Swimming crab</name>
    <name type="synonym">Neptunus trituberculatus</name>
    <dbReference type="NCBI Taxonomy" id="210409"/>
    <lineage>
        <taxon>Eukaryota</taxon>
        <taxon>Metazoa</taxon>
        <taxon>Ecdysozoa</taxon>
        <taxon>Arthropoda</taxon>
        <taxon>Crustacea</taxon>
        <taxon>Multicrustacea</taxon>
        <taxon>Malacostraca</taxon>
        <taxon>Eumalacostraca</taxon>
        <taxon>Eucarida</taxon>
        <taxon>Decapoda</taxon>
        <taxon>Pleocyemata</taxon>
        <taxon>Brachyura</taxon>
        <taxon>Eubrachyura</taxon>
        <taxon>Portunoidea</taxon>
        <taxon>Portunidae</taxon>
        <taxon>Portuninae</taxon>
        <taxon>Portunus</taxon>
    </lineage>
</organism>
<sequence length="63" mass="7093">MAGTGTCVLYRDYQVWPYWRLAARSSAAREVTRNLPPPTAPHHHSTDAPNIESLYSHLMETPA</sequence>
<evidence type="ECO:0000313" key="2">
    <source>
        <dbReference type="EMBL" id="MPC90900.1"/>
    </source>
</evidence>
<name>A0A5B7J2A2_PORTR</name>
<feature type="region of interest" description="Disordered" evidence="1">
    <location>
        <begin position="30"/>
        <end position="52"/>
    </location>
</feature>
<gene>
    <name evidence="2" type="ORF">E2C01_085904</name>
</gene>
<reference evidence="2 3" key="1">
    <citation type="submission" date="2019-05" db="EMBL/GenBank/DDBJ databases">
        <title>Another draft genome of Portunus trituberculatus and its Hox gene families provides insights of decapod evolution.</title>
        <authorList>
            <person name="Jeong J.-H."/>
            <person name="Song I."/>
            <person name="Kim S."/>
            <person name="Choi T."/>
            <person name="Kim D."/>
            <person name="Ryu S."/>
            <person name="Kim W."/>
        </authorList>
    </citation>
    <scope>NUCLEOTIDE SEQUENCE [LARGE SCALE GENOMIC DNA]</scope>
    <source>
        <tissue evidence="2">Muscle</tissue>
    </source>
</reference>
<comment type="caution">
    <text evidence="2">The sequence shown here is derived from an EMBL/GenBank/DDBJ whole genome shotgun (WGS) entry which is preliminary data.</text>
</comment>
<evidence type="ECO:0000256" key="1">
    <source>
        <dbReference type="SAM" id="MobiDB-lite"/>
    </source>
</evidence>
<evidence type="ECO:0000313" key="3">
    <source>
        <dbReference type="Proteomes" id="UP000324222"/>
    </source>
</evidence>
<dbReference type="Proteomes" id="UP000324222">
    <property type="component" value="Unassembled WGS sequence"/>
</dbReference>
<proteinExistence type="predicted"/>